<evidence type="ECO:0000313" key="8">
    <source>
        <dbReference type="Proteomes" id="UP000255697"/>
    </source>
</evidence>
<dbReference type="PRINTS" id="PR00070">
    <property type="entry name" value="DHFR"/>
</dbReference>
<dbReference type="InterPro" id="IPR024072">
    <property type="entry name" value="DHFR-like_dom_sf"/>
</dbReference>
<dbReference type="PROSITE" id="PS51330">
    <property type="entry name" value="DHFR_2"/>
    <property type="match status" value="1"/>
</dbReference>
<evidence type="ECO:0000313" key="7">
    <source>
        <dbReference type="EMBL" id="AXF40794.1"/>
    </source>
</evidence>
<dbReference type="SUPFAM" id="SSF53597">
    <property type="entry name" value="Dihydrofolate reductase-like"/>
    <property type="match status" value="1"/>
</dbReference>
<dbReference type="GO" id="GO:0046654">
    <property type="term" value="P:tetrahydrofolate biosynthetic process"/>
    <property type="evidence" value="ECO:0007669"/>
    <property type="project" value="InterPro"/>
</dbReference>
<dbReference type="Proteomes" id="UP000255697">
    <property type="component" value="Segment"/>
</dbReference>
<organism evidence="7 8">
    <name type="scientific">Acinetobacter phage vB_ApiM_fHyAci03</name>
    <dbReference type="NCBI Taxonomy" id="2269366"/>
    <lineage>
        <taxon>Viruses</taxon>
        <taxon>Duplodnaviria</taxon>
        <taxon>Heunggongvirae</taxon>
        <taxon>Uroviricota</taxon>
        <taxon>Caudoviricetes</taxon>
        <taxon>Pantevenvirales</taxon>
        <taxon>Straboviridae</taxon>
        <taxon>Twarogvirinae</taxon>
        <taxon>Lazarusvirus</taxon>
        <taxon>Lazarusvirus fhyacithree</taxon>
    </lineage>
</organism>
<dbReference type="CDD" id="cd00209">
    <property type="entry name" value="DHFR"/>
    <property type="match status" value="1"/>
</dbReference>
<dbReference type="GeneID" id="55810256"/>
<dbReference type="PANTHER" id="PTHR48069:SF3">
    <property type="entry name" value="DIHYDROFOLATE REDUCTASE"/>
    <property type="match status" value="1"/>
</dbReference>
<keyword evidence="3" id="KW-0554">One-carbon metabolism</keyword>
<keyword evidence="4" id="KW-0521">NADP</keyword>
<sequence>MIQLVFAHARNEFGSHDGMPWPRITQDFKNFKARTLGTTLVMGAKTFQSLRAPLPDRKHIVVSDNTRPLPKCKNGSLADYYVSPDNLEEELELWKNSEQHYSVIGGVALLKQAIPYASRIIHTDISYDRMQGTEVTQTLDEEFINDIWYYGEQVERHWYRIDETTSITENVLINNELTPWILN</sequence>
<proteinExistence type="predicted"/>
<dbReference type="Gene3D" id="3.40.430.10">
    <property type="entry name" value="Dihydrofolate Reductase, subunit A"/>
    <property type="match status" value="1"/>
</dbReference>
<dbReference type="InterPro" id="IPR001796">
    <property type="entry name" value="DHFR_dom"/>
</dbReference>
<comment type="pathway">
    <text evidence="1">Cofactor biosynthesis; tetrahydrofolate biosynthesis; 5,6,7,8-tetrahydrofolate from 7,8-dihydrofolate: step 1/1.</text>
</comment>
<dbReference type="GO" id="GO:0006730">
    <property type="term" value="P:one-carbon metabolic process"/>
    <property type="evidence" value="ECO:0007669"/>
    <property type="project" value="UniProtKB-KW"/>
</dbReference>
<dbReference type="GO" id="GO:0046655">
    <property type="term" value="P:folic acid metabolic process"/>
    <property type="evidence" value="ECO:0007669"/>
    <property type="project" value="TreeGrafter"/>
</dbReference>
<feature type="domain" description="DHFR" evidence="6">
    <location>
        <begin position="1"/>
        <end position="183"/>
    </location>
</feature>
<dbReference type="GO" id="GO:0004146">
    <property type="term" value="F:dihydrofolate reductase activity"/>
    <property type="evidence" value="ECO:0007669"/>
    <property type="project" value="UniProtKB-EC"/>
</dbReference>
<evidence type="ECO:0000256" key="4">
    <source>
        <dbReference type="ARBA" id="ARBA00022857"/>
    </source>
</evidence>
<evidence type="ECO:0000256" key="2">
    <source>
        <dbReference type="ARBA" id="ARBA00012856"/>
    </source>
</evidence>
<keyword evidence="5" id="KW-0560">Oxidoreductase</keyword>
<keyword evidence="8" id="KW-1185">Reference proteome</keyword>
<evidence type="ECO:0000256" key="1">
    <source>
        <dbReference type="ARBA" id="ARBA00004903"/>
    </source>
</evidence>
<gene>
    <name evidence="7" type="primary">frd</name>
    <name evidence="7" type="ORF">Ac3_233</name>
</gene>
<dbReference type="InterPro" id="IPR012259">
    <property type="entry name" value="DHFR"/>
</dbReference>
<evidence type="ECO:0000256" key="3">
    <source>
        <dbReference type="ARBA" id="ARBA00022563"/>
    </source>
</evidence>
<dbReference type="GO" id="GO:0046452">
    <property type="term" value="P:dihydrofolate metabolic process"/>
    <property type="evidence" value="ECO:0007669"/>
    <property type="project" value="TreeGrafter"/>
</dbReference>
<dbReference type="GO" id="GO:0050661">
    <property type="term" value="F:NADP binding"/>
    <property type="evidence" value="ECO:0007669"/>
    <property type="project" value="InterPro"/>
</dbReference>
<protein>
    <recommendedName>
        <fullName evidence="2">dihydrofolate reductase</fullName>
        <ecNumber evidence="2">1.5.1.3</ecNumber>
    </recommendedName>
</protein>
<evidence type="ECO:0000256" key="5">
    <source>
        <dbReference type="ARBA" id="ARBA00023002"/>
    </source>
</evidence>
<name>A0A345AV61_9CAUD</name>
<dbReference type="EMBL" id="MH460829">
    <property type="protein sequence ID" value="AXF40794.1"/>
    <property type="molecule type" value="Genomic_DNA"/>
</dbReference>
<dbReference type="EC" id="1.5.1.3" evidence="2"/>
<dbReference type="PANTHER" id="PTHR48069">
    <property type="entry name" value="DIHYDROFOLATE REDUCTASE"/>
    <property type="match status" value="1"/>
</dbReference>
<dbReference type="Pfam" id="PF00186">
    <property type="entry name" value="DHFR_1"/>
    <property type="match status" value="1"/>
</dbReference>
<dbReference type="KEGG" id="vg:55810256"/>
<accession>A0A345AV61</accession>
<reference evidence="8" key="1">
    <citation type="submission" date="2018-06" db="EMBL/GenBank/DDBJ databases">
        <title>Whole genome analysis of phage vB_ApiM_fHyAci03 infecting Acinetobacter pittii.</title>
        <authorList>
            <person name="Kiljunen S."/>
            <person name="Wicklund A."/>
            <person name="Skurnik M."/>
        </authorList>
    </citation>
    <scope>NUCLEOTIDE SEQUENCE [LARGE SCALE GENOMIC DNA]</scope>
</reference>
<evidence type="ECO:0000259" key="6">
    <source>
        <dbReference type="PROSITE" id="PS51330"/>
    </source>
</evidence>
<dbReference type="RefSeq" id="YP_009880995.1">
    <property type="nucleotide sequence ID" value="NC_049438.1"/>
</dbReference>